<dbReference type="PANTHER" id="PTHR31283:SF5">
    <property type="entry name" value="EKC_KEOPS COMPLEX SUBUNIT LAGE3"/>
    <property type="match status" value="1"/>
</dbReference>
<proteinExistence type="inferred from homology"/>
<accession>A0ABM0Q660</accession>
<evidence type="ECO:0000313" key="2">
    <source>
        <dbReference type="Proteomes" id="UP000694923"/>
    </source>
</evidence>
<keyword evidence="2" id="KW-1185">Reference proteome</keyword>
<gene>
    <name evidence="3" type="primary">LOC103584742</name>
</gene>
<dbReference type="Pfam" id="PF09341">
    <property type="entry name" value="Pcc1"/>
    <property type="match status" value="1"/>
</dbReference>
<dbReference type="InterPro" id="IPR015419">
    <property type="entry name" value="CTAG/Pcc1"/>
</dbReference>
<dbReference type="RefSeq" id="XP_008563851.1">
    <property type="nucleotide sequence ID" value="XM_008565629.1"/>
</dbReference>
<dbReference type="Proteomes" id="UP000694923">
    <property type="component" value="Unplaced"/>
</dbReference>
<organism evidence="2 3">
    <name type="scientific">Galeopterus variegatus</name>
    <name type="common">Malayan flying lemur</name>
    <name type="synonym">Cynocephalus variegatus</name>
    <dbReference type="NCBI Taxonomy" id="482537"/>
    <lineage>
        <taxon>Eukaryota</taxon>
        <taxon>Metazoa</taxon>
        <taxon>Chordata</taxon>
        <taxon>Craniata</taxon>
        <taxon>Vertebrata</taxon>
        <taxon>Euteleostomi</taxon>
        <taxon>Mammalia</taxon>
        <taxon>Eutheria</taxon>
        <taxon>Euarchontoglires</taxon>
        <taxon>Dermoptera</taxon>
        <taxon>Cynocephalidae</taxon>
        <taxon>Galeopterus</taxon>
    </lineage>
</organism>
<name>A0ABM0Q660_GALVR</name>
<dbReference type="PANTHER" id="PTHR31283">
    <property type="entry name" value="EKC/KEOPS COMPLEX SUBUNIT PCC1 FAMILY MEMBER"/>
    <property type="match status" value="1"/>
</dbReference>
<protein>
    <submittedName>
        <fullName evidence="3">EKC/KEOPS complex subunit LAGE3-like</fullName>
    </submittedName>
</protein>
<reference evidence="3" key="1">
    <citation type="submission" date="2025-08" db="UniProtKB">
        <authorList>
            <consortium name="RefSeq"/>
        </authorList>
    </citation>
    <scope>IDENTIFICATION</scope>
</reference>
<evidence type="ECO:0000256" key="1">
    <source>
        <dbReference type="ARBA" id="ARBA00007073"/>
    </source>
</evidence>
<sequence>MGLNRFSCSTLKVPFLSACEAEVARQYLTVYEKSRRQALQQERTVNGSFLVVKWTALDPGVLRASVISFLDRLSSVVHTIQAFGPLFIPKCLREPWH</sequence>
<dbReference type="GeneID" id="103584742"/>
<dbReference type="Gene3D" id="3.30.310.50">
    <property type="entry name" value="Alpha-D-phosphohexomutase, C-terminal domain"/>
    <property type="match status" value="1"/>
</dbReference>
<evidence type="ECO:0000313" key="3">
    <source>
        <dbReference type="RefSeq" id="XP_008563851.1"/>
    </source>
</evidence>
<comment type="similarity">
    <text evidence="1">Belongs to the CTAG/PCC1 family.</text>
</comment>